<dbReference type="InterPro" id="IPR003018">
    <property type="entry name" value="GAF"/>
</dbReference>
<dbReference type="KEGG" id="gph:GEMMAAP_07200"/>
<keyword evidence="3" id="KW-1185">Reference proteome</keyword>
<gene>
    <name evidence="2" type="ORF">GEMMAAP_07200</name>
</gene>
<dbReference type="EMBL" id="CP011454">
    <property type="protein sequence ID" value="AMW04686.1"/>
    <property type="molecule type" value="Genomic_DNA"/>
</dbReference>
<dbReference type="SUPFAM" id="SSF55781">
    <property type="entry name" value="GAF domain-like"/>
    <property type="match status" value="1"/>
</dbReference>
<organism evidence="2 3">
    <name type="scientific">Gemmatimonas phototrophica</name>
    <dbReference type="NCBI Taxonomy" id="1379270"/>
    <lineage>
        <taxon>Bacteria</taxon>
        <taxon>Pseudomonadati</taxon>
        <taxon>Gemmatimonadota</taxon>
        <taxon>Gemmatimonadia</taxon>
        <taxon>Gemmatimonadales</taxon>
        <taxon>Gemmatimonadaceae</taxon>
        <taxon>Gemmatimonas</taxon>
    </lineage>
</organism>
<dbReference type="Gene3D" id="3.30.450.40">
    <property type="match status" value="1"/>
</dbReference>
<sequence>MQRARQALGAVKKDPAALAEFYEAVCRDIVENVGATRASVWTFSSLKDAITSDCLFDSRDGSVSRGVTLKEEDFGDYFAAIRHDLKIVAPDALTHPATSCFDEIYFTPLDIRSLLDHVVLVRDEPTMVLCCEHCGEQKAWTDEHMAYLHQMASVLGMALKASQKVAA</sequence>
<reference evidence="2 3" key="1">
    <citation type="journal article" date="2014" name="Proc. Natl. Acad. Sci. U.S.A.">
        <title>Functional type 2 photosynthetic reaction centers found in the rare bacterial phylum Gemmatimonadetes.</title>
        <authorList>
            <person name="Zeng Y."/>
            <person name="Feng F."/>
            <person name="Medova H."/>
            <person name="Dean J."/>
            <person name="Koblizek M."/>
        </authorList>
    </citation>
    <scope>NUCLEOTIDE SEQUENCE [LARGE SCALE GENOMIC DNA]</scope>
    <source>
        <strain evidence="2 3">AP64</strain>
    </source>
</reference>
<dbReference type="Pfam" id="PF01590">
    <property type="entry name" value="GAF"/>
    <property type="match status" value="1"/>
</dbReference>
<dbReference type="eggNOG" id="COG2203">
    <property type="taxonomic scope" value="Bacteria"/>
</dbReference>
<dbReference type="OrthoDB" id="194044at2"/>
<reference evidence="2 3" key="2">
    <citation type="journal article" date="2016" name="Environ. Microbiol. Rep.">
        <title>Metagenomic evidence for the presence of phototrophic Gemmatimonadetes bacteria in diverse environments.</title>
        <authorList>
            <person name="Zeng Y."/>
            <person name="Baumbach J."/>
            <person name="Barbosa E.G."/>
            <person name="Azevedo V."/>
            <person name="Zhang C."/>
            <person name="Koblizek M."/>
        </authorList>
    </citation>
    <scope>NUCLEOTIDE SEQUENCE [LARGE SCALE GENOMIC DNA]</scope>
    <source>
        <strain evidence="2 3">AP64</strain>
    </source>
</reference>
<dbReference type="RefSeq" id="WP_026850438.1">
    <property type="nucleotide sequence ID" value="NZ_CP011454.1"/>
</dbReference>
<evidence type="ECO:0000313" key="3">
    <source>
        <dbReference type="Proteomes" id="UP000076404"/>
    </source>
</evidence>
<evidence type="ECO:0000259" key="1">
    <source>
        <dbReference type="Pfam" id="PF01590"/>
    </source>
</evidence>
<dbReference type="InterPro" id="IPR029016">
    <property type="entry name" value="GAF-like_dom_sf"/>
</dbReference>
<accession>A0A143BI27</accession>
<name>A0A143BI27_9BACT</name>
<feature type="domain" description="GAF" evidence="1">
    <location>
        <begin position="18"/>
        <end position="159"/>
    </location>
</feature>
<dbReference type="AlphaFoldDB" id="A0A143BI27"/>
<protein>
    <recommendedName>
        <fullName evidence="1">GAF domain-containing protein</fullName>
    </recommendedName>
</protein>
<dbReference type="Proteomes" id="UP000076404">
    <property type="component" value="Chromosome"/>
</dbReference>
<proteinExistence type="predicted"/>
<evidence type="ECO:0000313" key="2">
    <source>
        <dbReference type="EMBL" id="AMW04686.1"/>
    </source>
</evidence>
<dbReference type="STRING" id="1379270.GEMMAAP_07200"/>